<accession>T1JYH9</accession>
<reference evidence="1" key="2">
    <citation type="submission" date="2015-06" db="UniProtKB">
        <authorList>
            <consortium name="EnsemblMetazoa"/>
        </authorList>
    </citation>
    <scope>IDENTIFICATION</scope>
</reference>
<keyword evidence="2" id="KW-1185">Reference proteome</keyword>
<sequence>MSNSSGSVLPDHLKNNVSEDETKPVFIGPVLPRWWKKVDPPQEDFIEGFIGPIQEPPKLLRRRYNDLKSMRKILREKYMDER</sequence>
<protein>
    <submittedName>
        <fullName evidence="1">Uncharacterized protein</fullName>
    </submittedName>
</protein>
<dbReference type="EMBL" id="CAEY01001108">
    <property type="status" value="NOT_ANNOTATED_CDS"/>
    <property type="molecule type" value="Genomic_DNA"/>
</dbReference>
<dbReference type="AlphaFoldDB" id="T1JYH9"/>
<dbReference type="HOGENOM" id="CLU_2561219_0_0_1"/>
<name>T1JYH9_TETUR</name>
<evidence type="ECO:0000313" key="1">
    <source>
        <dbReference type="EnsemblMetazoa" id="tetur03g00430.1"/>
    </source>
</evidence>
<organism evidence="1 2">
    <name type="scientific">Tetranychus urticae</name>
    <name type="common">Two-spotted spider mite</name>
    <dbReference type="NCBI Taxonomy" id="32264"/>
    <lineage>
        <taxon>Eukaryota</taxon>
        <taxon>Metazoa</taxon>
        <taxon>Ecdysozoa</taxon>
        <taxon>Arthropoda</taxon>
        <taxon>Chelicerata</taxon>
        <taxon>Arachnida</taxon>
        <taxon>Acari</taxon>
        <taxon>Acariformes</taxon>
        <taxon>Trombidiformes</taxon>
        <taxon>Prostigmata</taxon>
        <taxon>Eleutherengona</taxon>
        <taxon>Raphignathae</taxon>
        <taxon>Tetranychoidea</taxon>
        <taxon>Tetranychidae</taxon>
        <taxon>Tetranychus</taxon>
    </lineage>
</organism>
<dbReference type="EnsemblMetazoa" id="tetur03g00430.1">
    <property type="protein sequence ID" value="tetur03g00430.1"/>
    <property type="gene ID" value="tetur03g00430"/>
</dbReference>
<proteinExistence type="predicted"/>
<dbReference type="Proteomes" id="UP000015104">
    <property type="component" value="Unassembled WGS sequence"/>
</dbReference>
<reference evidence="2" key="1">
    <citation type="submission" date="2011-08" db="EMBL/GenBank/DDBJ databases">
        <authorList>
            <person name="Rombauts S."/>
        </authorList>
    </citation>
    <scope>NUCLEOTIDE SEQUENCE</scope>
    <source>
        <strain evidence="2">London</strain>
    </source>
</reference>
<evidence type="ECO:0000313" key="2">
    <source>
        <dbReference type="Proteomes" id="UP000015104"/>
    </source>
</evidence>